<dbReference type="EMBL" id="JACAZH010000074">
    <property type="protein sequence ID" value="KAF7328623.1"/>
    <property type="molecule type" value="Genomic_DNA"/>
</dbReference>
<sequence>MPVGGGAAATMMASPDQPRKPSTSPRFPPIQLEAREGEPFGPILTPPTGSFFVPTATAAPMDKALGEGNLFGAEDHNSSAVLHRQIESAVLSALLDVRFADK</sequence>
<evidence type="ECO:0000256" key="1">
    <source>
        <dbReference type="SAM" id="MobiDB-lite"/>
    </source>
</evidence>
<keyword evidence="3" id="KW-1185">Reference proteome</keyword>
<protein>
    <submittedName>
        <fullName evidence="2">Uncharacterized protein</fullName>
    </submittedName>
</protein>
<dbReference type="AlphaFoldDB" id="A0A8H6WTW6"/>
<evidence type="ECO:0000313" key="2">
    <source>
        <dbReference type="EMBL" id="KAF7328623.1"/>
    </source>
</evidence>
<dbReference type="Proteomes" id="UP000623467">
    <property type="component" value="Unassembled WGS sequence"/>
</dbReference>
<comment type="caution">
    <text evidence="2">The sequence shown here is derived from an EMBL/GenBank/DDBJ whole genome shotgun (WGS) entry which is preliminary data.</text>
</comment>
<accession>A0A8H6WTW6</accession>
<reference evidence="2" key="1">
    <citation type="submission" date="2020-05" db="EMBL/GenBank/DDBJ databases">
        <title>Mycena genomes resolve the evolution of fungal bioluminescence.</title>
        <authorList>
            <person name="Tsai I.J."/>
        </authorList>
    </citation>
    <scope>NUCLEOTIDE SEQUENCE</scope>
    <source>
        <strain evidence="2">160909Yilan</strain>
    </source>
</reference>
<proteinExistence type="predicted"/>
<evidence type="ECO:0000313" key="3">
    <source>
        <dbReference type="Proteomes" id="UP000623467"/>
    </source>
</evidence>
<name>A0A8H6WTW6_9AGAR</name>
<gene>
    <name evidence="2" type="ORF">MSAN_02477400</name>
</gene>
<organism evidence="2 3">
    <name type="scientific">Mycena sanguinolenta</name>
    <dbReference type="NCBI Taxonomy" id="230812"/>
    <lineage>
        <taxon>Eukaryota</taxon>
        <taxon>Fungi</taxon>
        <taxon>Dikarya</taxon>
        <taxon>Basidiomycota</taxon>
        <taxon>Agaricomycotina</taxon>
        <taxon>Agaricomycetes</taxon>
        <taxon>Agaricomycetidae</taxon>
        <taxon>Agaricales</taxon>
        <taxon>Marasmiineae</taxon>
        <taxon>Mycenaceae</taxon>
        <taxon>Mycena</taxon>
    </lineage>
</organism>
<feature type="region of interest" description="Disordered" evidence="1">
    <location>
        <begin position="1"/>
        <end position="30"/>
    </location>
</feature>